<evidence type="ECO:0000313" key="3">
    <source>
        <dbReference type="Proteomes" id="UP001368500"/>
    </source>
</evidence>
<name>A0ABU9BET4_9BURK</name>
<feature type="transmembrane region" description="Helical" evidence="1">
    <location>
        <begin position="158"/>
        <end position="175"/>
    </location>
</feature>
<sequence>MDGMPDSATATLWWWWTLRTIALLNIVAWLVLARWLWRVRAHWPPDDWAHGRAQWLLAGGYVLGCAWRSLLPVFDVPRIVMVDSVLSSVLVGRSVATVAELCFAAQWTLLLRQAARLTGHVGARRLSRAVLPLIATAELCSWHAVLTTANLGHVIEESLWALTVGAIVALLPALWPQVSAGLRRVLALWGVAGAAYVGYMVAVDVPMYWARWQAQRAAGHAPRELEAGVIDAASRWTVSHDWSIWHTEVGWMTAYFSVAVWLSLGLVAAARPGPAGAPTGGARPDGRG</sequence>
<accession>A0ABU9BET4</accession>
<gene>
    <name evidence="2" type="ORF">AACH11_16745</name>
</gene>
<keyword evidence="1" id="KW-0472">Membrane</keyword>
<reference evidence="2 3" key="1">
    <citation type="submission" date="2024-04" db="EMBL/GenBank/DDBJ databases">
        <title>Novel species of the genus Ideonella isolated from streams.</title>
        <authorList>
            <person name="Lu H."/>
        </authorList>
    </citation>
    <scope>NUCLEOTIDE SEQUENCE [LARGE SCALE GENOMIC DNA]</scope>
    <source>
        <strain evidence="2 3">BYS139W</strain>
    </source>
</reference>
<keyword evidence="1" id="KW-0812">Transmembrane</keyword>
<evidence type="ECO:0000313" key="2">
    <source>
        <dbReference type="EMBL" id="MEK8027614.1"/>
    </source>
</evidence>
<feature type="transmembrane region" description="Helical" evidence="1">
    <location>
        <begin position="187"/>
        <end position="209"/>
    </location>
</feature>
<dbReference type="Proteomes" id="UP001368500">
    <property type="component" value="Unassembled WGS sequence"/>
</dbReference>
<organism evidence="2 3">
    <name type="scientific">Pseudaquabacterium rugosum</name>
    <dbReference type="NCBI Taxonomy" id="2984194"/>
    <lineage>
        <taxon>Bacteria</taxon>
        <taxon>Pseudomonadati</taxon>
        <taxon>Pseudomonadota</taxon>
        <taxon>Betaproteobacteria</taxon>
        <taxon>Burkholderiales</taxon>
        <taxon>Sphaerotilaceae</taxon>
        <taxon>Pseudaquabacterium</taxon>
    </lineage>
</organism>
<dbReference type="RefSeq" id="WP_341375395.1">
    <property type="nucleotide sequence ID" value="NZ_JBBUTF010000015.1"/>
</dbReference>
<proteinExistence type="predicted"/>
<comment type="caution">
    <text evidence="2">The sequence shown here is derived from an EMBL/GenBank/DDBJ whole genome shotgun (WGS) entry which is preliminary data.</text>
</comment>
<evidence type="ECO:0000256" key="1">
    <source>
        <dbReference type="SAM" id="Phobius"/>
    </source>
</evidence>
<keyword evidence="1" id="KW-1133">Transmembrane helix</keyword>
<protein>
    <submittedName>
        <fullName evidence="2">Uncharacterized protein</fullName>
    </submittedName>
</protein>
<keyword evidence="3" id="KW-1185">Reference proteome</keyword>
<dbReference type="EMBL" id="JBBUTF010000015">
    <property type="protein sequence ID" value="MEK8027614.1"/>
    <property type="molecule type" value="Genomic_DNA"/>
</dbReference>
<feature type="transmembrane region" description="Helical" evidence="1">
    <location>
        <begin position="12"/>
        <end position="32"/>
    </location>
</feature>